<organism evidence="2">
    <name type="scientific">Longilinea arvoryzae</name>
    <dbReference type="NCBI Taxonomy" id="360412"/>
    <lineage>
        <taxon>Bacteria</taxon>
        <taxon>Bacillati</taxon>
        <taxon>Chloroflexota</taxon>
        <taxon>Anaerolineae</taxon>
        <taxon>Anaerolineales</taxon>
        <taxon>Anaerolineaceae</taxon>
        <taxon>Longilinea</taxon>
    </lineage>
</organism>
<accession>A0A0S7BHN7</accession>
<dbReference type="GO" id="GO:0016747">
    <property type="term" value="F:acyltransferase activity, transferring groups other than amino-acyl groups"/>
    <property type="evidence" value="ECO:0007669"/>
    <property type="project" value="InterPro"/>
</dbReference>
<dbReference type="InterPro" id="IPR000182">
    <property type="entry name" value="GNAT_dom"/>
</dbReference>
<dbReference type="InterPro" id="IPR016181">
    <property type="entry name" value="Acyl_CoA_acyltransferase"/>
</dbReference>
<proteinExistence type="predicted"/>
<dbReference type="RefSeq" id="WP_075074298.1">
    <property type="nucleotide sequence ID" value="NZ_DF967972.1"/>
</dbReference>
<evidence type="ECO:0000313" key="2">
    <source>
        <dbReference type="EMBL" id="GAP15097.1"/>
    </source>
</evidence>
<dbReference type="SUPFAM" id="SSF55729">
    <property type="entry name" value="Acyl-CoA N-acyltransferases (Nat)"/>
    <property type="match status" value="1"/>
</dbReference>
<dbReference type="AlphaFoldDB" id="A0A0S7BHN7"/>
<keyword evidence="3" id="KW-1185">Reference proteome</keyword>
<dbReference type="PANTHER" id="PTHR43415">
    <property type="entry name" value="SPERMIDINE N(1)-ACETYLTRANSFERASE"/>
    <property type="match status" value="1"/>
</dbReference>
<dbReference type="Pfam" id="PF13302">
    <property type="entry name" value="Acetyltransf_3"/>
    <property type="match status" value="1"/>
</dbReference>
<dbReference type="PANTHER" id="PTHR43415:SF3">
    <property type="entry name" value="GNAT-FAMILY ACETYLTRANSFERASE"/>
    <property type="match status" value="1"/>
</dbReference>
<keyword evidence="2" id="KW-0808">Transferase</keyword>
<gene>
    <name evidence="2" type="ORF">LARV_02877</name>
</gene>
<feature type="domain" description="N-acetyltransferase" evidence="1">
    <location>
        <begin position="14"/>
        <end position="176"/>
    </location>
</feature>
<dbReference type="PROSITE" id="PS51186">
    <property type="entry name" value="GNAT"/>
    <property type="match status" value="1"/>
</dbReference>
<reference evidence="2" key="1">
    <citation type="submission" date="2015-07" db="EMBL/GenBank/DDBJ databases">
        <title>Draft Genome Sequences of Anaerolinea thermolimosa IMO-1, Bellilinea caldifistulae GOMI-1, Leptolinea tardivitalis YMTK-2, Levilinea saccharolytica KIBI-1,Longilinea arvoryzae KOME-1, Previously Described as Members of the Anaerolineaceae (Chloroflexi).</title>
        <authorList>
            <person name="Sekiguchi Y."/>
            <person name="Ohashi A."/>
            <person name="Matsuura N."/>
            <person name="Tourlousse M.D."/>
        </authorList>
    </citation>
    <scope>NUCLEOTIDE SEQUENCE [LARGE SCALE GENOMIC DNA]</scope>
    <source>
        <strain evidence="2">KOME-1</strain>
    </source>
</reference>
<dbReference type="Proteomes" id="UP000055060">
    <property type="component" value="Unassembled WGS sequence"/>
</dbReference>
<sequence length="186" mass="21189">MSSSDSAFLIGKRVQLRPLEKSDLPLIVRWNNDPEVRGLTGEVFPSSLDNTQAWYDRIKDDPSRVWFIIEERETGTPIGEAGLLRIFPAWRTTDLTIIIGNKTCQGKGYGTEAITLLMDYAFGALALHRISIGVVGFNERALAFYEKVGFRREGIQRDGYFYNHQFSDFIMLSILEDEFRAKNQTA</sequence>
<evidence type="ECO:0000313" key="3">
    <source>
        <dbReference type="Proteomes" id="UP000055060"/>
    </source>
</evidence>
<dbReference type="Gene3D" id="3.40.630.30">
    <property type="match status" value="1"/>
</dbReference>
<dbReference type="EMBL" id="DF967972">
    <property type="protein sequence ID" value="GAP15097.1"/>
    <property type="molecule type" value="Genomic_DNA"/>
</dbReference>
<protein>
    <submittedName>
        <fullName evidence="2">Acetyltransferase</fullName>
    </submittedName>
</protein>
<evidence type="ECO:0000259" key="1">
    <source>
        <dbReference type="PROSITE" id="PS51186"/>
    </source>
</evidence>
<dbReference type="STRING" id="360412.LARV_02877"/>
<dbReference type="OrthoDB" id="9795206at2"/>
<name>A0A0S7BHN7_9CHLR</name>